<protein>
    <submittedName>
        <fullName evidence="5">DUF4190 domain-containing protein</fullName>
    </submittedName>
</protein>
<name>A0A7K1UXC9_9NOCA</name>
<evidence type="ECO:0000259" key="4">
    <source>
        <dbReference type="Pfam" id="PF13845"/>
    </source>
</evidence>
<feature type="domain" description="Septum formation-related" evidence="4">
    <location>
        <begin position="133"/>
        <end position="226"/>
    </location>
</feature>
<evidence type="ECO:0000256" key="2">
    <source>
        <dbReference type="SAM" id="Phobius"/>
    </source>
</evidence>
<dbReference type="AlphaFoldDB" id="A0A7K1UXC9"/>
<sequence>MYPPPAGQWNYGQPGQPGYPPGYAPGPPGYPMAPPPQGTNGFAIASFVLGLLGCCLLAVPFGFIALSQIKQRNQGGRGLAIAGLVITAVYAVLAVGLLAIGVATDSHKSASPDNSTRTSDPNGPTSVSISDLKTGDCVQTVKEGDHVKRVTITPCDSAHDAEVITTVQLPGSWPGSEDAAFKKASDTCAVQLDQLMSGSSMYDQLENFILYPANAAQWNLSNGRASCMVHYADGRKLTGKVPR</sequence>
<gene>
    <name evidence="5" type="ORF">GPX89_17500</name>
</gene>
<organism evidence="5 6">
    <name type="scientific">Nocardia terrae</name>
    <dbReference type="NCBI Taxonomy" id="2675851"/>
    <lineage>
        <taxon>Bacteria</taxon>
        <taxon>Bacillati</taxon>
        <taxon>Actinomycetota</taxon>
        <taxon>Actinomycetes</taxon>
        <taxon>Mycobacteriales</taxon>
        <taxon>Nocardiaceae</taxon>
        <taxon>Nocardia</taxon>
    </lineage>
</organism>
<reference evidence="5 6" key="1">
    <citation type="submission" date="2019-12" db="EMBL/GenBank/DDBJ databases">
        <title>Nocardia sp. nov. ET3-3 isolated from soil.</title>
        <authorList>
            <person name="Kanchanasin P."/>
            <person name="Tanasupawat S."/>
            <person name="Yuki M."/>
            <person name="Kudo T."/>
        </authorList>
    </citation>
    <scope>NUCLEOTIDE SEQUENCE [LARGE SCALE GENOMIC DNA]</scope>
    <source>
        <strain evidence="5 6">ET3-3</strain>
    </source>
</reference>
<proteinExistence type="predicted"/>
<accession>A0A7K1UXC9</accession>
<comment type="caution">
    <text evidence="5">The sequence shown here is derived from an EMBL/GenBank/DDBJ whole genome shotgun (WGS) entry which is preliminary data.</text>
</comment>
<feature type="region of interest" description="Disordered" evidence="1">
    <location>
        <begin position="1"/>
        <end position="32"/>
    </location>
</feature>
<dbReference type="RefSeq" id="WP_157388613.1">
    <property type="nucleotide sequence ID" value="NZ_WRPP01000003.1"/>
</dbReference>
<keyword evidence="2" id="KW-1133">Transmembrane helix</keyword>
<dbReference type="Pfam" id="PF13845">
    <property type="entry name" value="Septum_form"/>
    <property type="match status" value="1"/>
</dbReference>
<keyword evidence="2" id="KW-0812">Transmembrane</keyword>
<feature type="compositionally biased region" description="Polar residues" evidence="1">
    <location>
        <begin position="111"/>
        <end position="128"/>
    </location>
</feature>
<feature type="transmembrane region" description="Helical" evidence="2">
    <location>
        <begin position="78"/>
        <end position="103"/>
    </location>
</feature>
<evidence type="ECO:0000256" key="1">
    <source>
        <dbReference type="SAM" id="MobiDB-lite"/>
    </source>
</evidence>
<feature type="domain" description="DUF4190" evidence="3">
    <location>
        <begin position="43"/>
        <end position="95"/>
    </location>
</feature>
<feature type="compositionally biased region" description="Pro residues" evidence="1">
    <location>
        <begin position="17"/>
        <end position="32"/>
    </location>
</feature>
<dbReference type="Pfam" id="PF13828">
    <property type="entry name" value="DUF4190"/>
    <property type="match status" value="1"/>
</dbReference>
<dbReference type="EMBL" id="WRPP01000003">
    <property type="protein sequence ID" value="MVU79036.1"/>
    <property type="molecule type" value="Genomic_DNA"/>
</dbReference>
<feature type="transmembrane region" description="Helical" evidence="2">
    <location>
        <begin position="42"/>
        <end position="66"/>
    </location>
</feature>
<dbReference type="InterPro" id="IPR026004">
    <property type="entry name" value="Septum_form"/>
</dbReference>
<feature type="region of interest" description="Disordered" evidence="1">
    <location>
        <begin position="106"/>
        <end position="128"/>
    </location>
</feature>
<evidence type="ECO:0000313" key="6">
    <source>
        <dbReference type="Proteomes" id="UP000466794"/>
    </source>
</evidence>
<dbReference type="InterPro" id="IPR025241">
    <property type="entry name" value="DUF4190"/>
</dbReference>
<evidence type="ECO:0000313" key="5">
    <source>
        <dbReference type="EMBL" id="MVU79036.1"/>
    </source>
</evidence>
<keyword evidence="6" id="KW-1185">Reference proteome</keyword>
<evidence type="ECO:0000259" key="3">
    <source>
        <dbReference type="Pfam" id="PF13828"/>
    </source>
</evidence>
<dbReference type="Proteomes" id="UP000466794">
    <property type="component" value="Unassembled WGS sequence"/>
</dbReference>
<keyword evidence="2" id="KW-0472">Membrane</keyword>